<dbReference type="EMBL" id="JAEHOC010000001">
    <property type="protein sequence ID" value="KAG2445617.1"/>
    <property type="molecule type" value="Genomic_DNA"/>
</dbReference>
<feature type="compositionally biased region" description="Basic residues" evidence="1">
    <location>
        <begin position="184"/>
        <end position="193"/>
    </location>
</feature>
<dbReference type="AlphaFoldDB" id="A0A835WDW3"/>
<protein>
    <submittedName>
        <fullName evidence="2">Uncharacterized protein</fullName>
    </submittedName>
</protein>
<sequence length="583" mass="61892">MLLRLRQALPLLQTFNRWSAIAPVPRFRSFAAASATADGDGALPAADAAGGEAPKPKRARRATTAAAAEPSSSGSDVKPAPKKRASRKAAVDSAAEAESGPAAAAPSEDGAEPKKRASRRKAQAAEAADADAGASTSGVPEGGEAGAAAAKPKATRTRRSKAAAEPAAEAASEAAAADGETQPPKKRASRRKATGNPEDGEEESISIRSLPYEECLVLPRQAEALLVVLGLRPHPYTHEPAPPSPAGSPAPAASPPSPRRSTPGTPLRNVLELSEFEGKPQLTRYAEPLLLAQYQGLLGDSPDYLYDMFLLDAGPPHLDSDVVREAVVNAARTVGQTASSRTAKAVYTLVWKNLEAAVGEEVLLEQERRLTDAQIELFLLDWSSALITGRDQANTRTYLARRCAALTLKSPATIERLHLYANQGCSLMDLKERANVSIKTPMSALIEGLKSGVALPRQRLLDDFRLGEGTGLGSRLQELLRLVRSHAADSAEPGSSSYYNTLRGKLTTMPEVAAVVREQERRWQAEMSGTGEDLTTNQLRLLFHLERLDRFKAEYQARLAGHQQPQATGAGQDQGAPPGGFSA</sequence>
<gene>
    <name evidence="2" type="ORF">HXX76_000227</name>
</gene>
<feature type="compositionally biased region" description="Low complexity" evidence="1">
    <location>
        <begin position="124"/>
        <end position="134"/>
    </location>
</feature>
<evidence type="ECO:0000256" key="1">
    <source>
        <dbReference type="SAM" id="MobiDB-lite"/>
    </source>
</evidence>
<comment type="caution">
    <text evidence="2">The sequence shown here is derived from an EMBL/GenBank/DDBJ whole genome shotgun (WGS) entry which is preliminary data.</text>
</comment>
<dbReference type="Proteomes" id="UP000650467">
    <property type="component" value="Unassembled WGS sequence"/>
</dbReference>
<proteinExistence type="predicted"/>
<feature type="compositionally biased region" description="Low complexity" evidence="1">
    <location>
        <begin position="92"/>
        <end position="108"/>
    </location>
</feature>
<name>A0A835WDW3_CHLIN</name>
<feature type="compositionally biased region" description="Low complexity" evidence="1">
    <location>
        <begin position="563"/>
        <end position="583"/>
    </location>
</feature>
<feature type="compositionally biased region" description="Low complexity" evidence="1">
    <location>
        <begin position="163"/>
        <end position="177"/>
    </location>
</feature>
<keyword evidence="3" id="KW-1185">Reference proteome</keyword>
<evidence type="ECO:0000313" key="3">
    <source>
        <dbReference type="Proteomes" id="UP000650467"/>
    </source>
</evidence>
<feature type="region of interest" description="Disordered" evidence="1">
    <location>
        <begin position="38"/>
        <end position="205"/>
    </location>
</feature>
<feature type="compositionally biased region" description="Low complexity" evidence="1">
    <location>
        <begin position="38"/>
        <end position="53"/>
    </location>
</feature>
<evidence type="ECO:0000313" key="2">
    <source>
        <dbReference type="EMBL" id="KAG2445617.1"/>
    </source>
</evidence>
<dbReference type="OrthoDB" id="544471at2759"/>
<accession>A0A835WDW3</accession>
<feature type="region of interest" description="Disordered" evidence="1">
    <location>
        <begin position="238"/>
        <end position="266"/>
    </location>
</feature>
<feature type="compositionally biased region" description="Pro residues" evidence="1">
    <location>
        <begin position="240"/>
        <end position="258"/>
    </location>
</feature>
<organism evidence="2 3">
    <name type="scientific">Chlamydomonas incerta</name>
    <dbReference type="NCBI Taxonomy" id="51695"/>
    <lineage>
        <taxon>Eukaryota</taxon>
        <taxon>Viridiplantae</taxon>
        <taxon>Chlorophyta</taxon>
        <taxon>core chlorophytes</taxon>
        <taxon>Chlorophyceae</taxon>
        <taxon>CS clade</taxon>
        <taxon>Chlamydomonadales</taxon>
        <taxon>Chlamydomonadaceae</taxon>
        <taxon>Chlamydomonas</taxon>
    </lineage>
</organism>
<feature type="region of interest" description="Disordered" evidence="1">
    <location>
        <begin position="559"/>
        <end position="583"/>
    </location>
</feature>
<feature type="compositionally biased region" description="Low complexity" evidence="1">
    <location>
        <begin position="62"/>
        <end position="73"/>
    </location>
</feature>
<reference evidence="2" key="1">
    <citation type="journal article" date="2020" name="bioRxiv">
        <title>Comparative genomics of Chlamydomonas.</title>
        <authorList>
            <person name="Craig R.J."/>
            <person name="Hasan A.R."/>
            <person name="Ness R.W."/>
            <person name="Keightley P.D."/>
        </authorList>
    </citation>
    <scope>NUCLEOTIDE SEQUENCE</scope>
    <source>
        <strain evidence="2">SAG 7.73</strain>
    </source>
</reference>